<feature type="region of interest" description="Disordered" evidence="1">
    <location>
        <begin position="35"/>
        <end position="58"/>
    </location>
</feature>
<feature type="region of interest" description="Disordered" evidence="1">
    <location>
        <begin position="80"/>
        <end position="111"/>
    </location>
</feature>
<dbReference type="PANTHER" id="PTHR37721">
    <property type="entry name" value="OS05G0464200 PROTEIN"/>
    <property type="match status" value="1"/>
</dbReference>
<protein>
    <submittedName>
        <fullName evidence="2">Uncharacterized protein</fullName>
    </submittedName>
</protein>
<gene>
    <name evidence="2" type="ORF">CMV_003357</name>
</gene>
<dbReference type="AlphaFoldDB" id="A0A8J4VWA2"/>
<dbReference type="PANTHER" id="PTHR37721:SF1">
    <property type="entry name" value="OS05G0464200 PROTEIN"/>
    <property type="match status" value="1"/>
</dbReference>
<feature type="compositionally biased region" description="Low complexity" evidence="1">
    <location>
        <begin position="90"/>
        <end position="102"/>
    </location>
</feature>
<evidence type="ECO:0000313" key="2">
    <source>
        <dbReference type="EMBL" id="KAF3973210.1"/>
    </source>
</evidence>
<accession>A0A8J4VWA2</accession>
<comment type="caution">
    <text evidence="2">The sequence shown here is derived from an EMBL/GenBank/DDBJ whole genome shotgun (WGS) entry which is preliminary data.</text>
</comment>
<feature type="compositionally biased region" description="Low complexity" evidence="1">
    <location>
        <begin position="35"/>
        <end position="45"/>
    </location>
</feature>
<sequence>MYQSPTRLEKWYTGLNKRTTSDTSYLKTLFGLASEQTMETTSSSTPQKENSRLPPKRGQIKAQIFESFVKKVVSTASKLVKIGGKGGGSESSTSSKSTPPSSAYNSETNNQ</sequence>
<evidence type="ECO:0000256" key="1">
    <source>
        <dbReference type="SAM" id="MobiDB-lite"/>
    </source>
</evidence>
<proteinExistence type="predicted"/>
<dbReference type="EMBL" id="JRKL02000267">
    <property type="protein sequence ID" value="KAF3973210.1"/>
    <property type="molecule type" value="Genomic_DNA"/>
</dbReference>
<keyword evidence="3" id="KW-1185">Reference proteome</keyword>
<name>A0A8J4VWA2_9ROSI</name>
<dbReference type="Proteomes" id="UP000737018">
    <property type="component" value="Unassembled WGS sequence"/>
</dbReference>
<organism evidence="2 3">
    <name type="scientific">Castanea mollissima</name>
    <name type="common">Chinese chestnut</name>
    <dbReference type="NCBI Taxonomy" id="60419"/>
    <lineage>
        <taxon>Eukaryota</taxon>
        <taxon>Viridiplantae</taxon>
        <taxon>Streptophyta</taxon>
        <taxon>Embryophyta</taxon>
        <taxon>Tracheophyta</taxon>
        <taxon>Spermatophyta</taxon>
        <taxon>Magnoliopsida</taxon>
        <taxon>eudicotyledons</taxon>
        <taxon>Gunneridae</taxon>
        <taxon>Pentapetalae</taxon>
        <taxon>rosids</taxon>
        <taxon>fabids</taxon>
        <taxon>Fagales</taxon>
        <taxon>Fagaceae</taxon>
        <taxon>Castanea</taxon>
    </lineage>
</organism>
<dbReference type="OrthoDB" id="1729447at2759"/>
<evidence type="ECO:0000313" key="3">
    <source>
        <dbReference type="Proteomes" id="UP000737018"/>
    </source>
</evidence>
<reference evidence="2" key="1">
    <citation type="submission" date="2020-03" db="EMBL/GenBank/DDBJ databases">
        <title>Castanea mollissima Vanexum genome sequencing.</title>
        <authorList>
            <person name="Staton M."/>
        </authorList>
    </citation>
    <scope>NUCLEOTIDE SEQUENCE</scope>
    <source>
        <tissue evidence="2">Leaf</tissue>
    </source>
</reference>